<dbReference type="InterPro" id="IPR006665">
    <property type="entry name" value="OmpA-like"/>
</dbReference>
<evidence type="ECO:0000256" key="1">
    <source>
        <dbReference type="ARBA" id="ARBA00004442"/>
    </source>
</evidence>
<evidence type="ECO:0000256" key="3">
    <source>
        <dbReference type="PROSITE-ProRule" id="PRU00473"/>
    </source>
</evidence>
<dbReference type="PRINTS" id="PR01023">
    <property type="entry name" value="NAFLGMOTY"/>
</dbReference>
<gene>
    <name evidence="6" type="ORF">C666_15535</name>
</gene>
<reference evidence="6 7" key="1">
    <citation type="submission" date="2012-09" db="EMBL/GenBank/DDBJ databases">
        <title>Draft Genome Sequences of 6 Strains from Genus Thauera.</title>
        <authorList>
            <person name="Liu B."/>
            <person name="Shapleigh J.P."/>
            <person name="Frostegard A.H."/>
        </authorList>
    </citation>
    <scope>NUCLEOTIDE SEQUENCE [LARGE SCALE GENOMIC DNA]</scope>
    <source>
        <strain evidence="7">47Lol / DSM 12138</strain>
    </source>
</reference>
<comment type="subcellular location">
    <subcellularLocation>
        <location evidence="1">Cell outer membrane</location>
    </subcellularLocation>
</comment>
<keyword evidence="2 3" id="KW-0472">Membrane</keyword>
<evidence type="ECO:0000256" key="4">
    <source>
        <dbReference type="SAM" id="SignalP"/>
    </source>
</evidence>
<dbReference type="PROSITE" id="PS01068">
    <property type="entry name" value="OMPA_1"/>
    <property type="match status" value="1"/>
</dbReference>
<keyword evidence="4" id="KW-0732">Signal</keyword>
<dbReference type="SUPFAM" id="SSF103088">
    <property type="entry name" value="OmpA-like"/>
    <property type="match status" value="1"/>
</dbReference>
<comment type="caution">
    <text evidence="6">The sequence shown here is derived from an EMBL/GenBank/DDBJ whole genome shotgun (WGS) entry which is preliminary data.</text>
</comment>
<dbReference type="EMBL" id="AMXE01000077">
    <property type="protein sequence ID" value="ENO85359.1"/>
    <property type="molecule type" value="Genomic_DNA"/>
</dbReference>
<dbReference type="InterPro" id="IPR050330">
    <property type="entry name" value="Bact_OuterMem_StrucFunc"/>
</dbReference>
<dbReference type="InterPro" id="IPR006664">
    <property type="entry name" value="OMP_bac"/>
</dbReference>
<dbReference type="Pfam" id="PF00691">
    <property type="entry name" value="OmpA"/>
    <property type="match status" value="1"/>
</dbReference>
<dbReference type="Proteomes" id="UP000013232">
    <property type="component" value="Unassembled WGS sequence"/>
</dbReference>
<feature type="domain" description="OmpA-like" evidence="5">
    <location>
        <begin position="56"/>
        <end position="172"/>
    </location>
</feature>
<dbReference type="Gene3D" id="3.30.1330.60">
    <property type="entry name" value="OmpA-like domain"/>
    <property type="match status" value="1"/>
</dbReference>
<evidence type="ECO:0000313" key="7">
    <source>
        <dbReference type="Proteomes" id="UP000013232"/>
    </source>
</evidence>
<dbReference type="STRING" id="1123367.GCA_000621305_03382"/>
<dbReference type="RefSeq" id="WP_004342774.1">
    <property type="nucleotide sequence ID" value="NZ_JHYR01000023.1"/>
</dbReference>
<evidence type="ECO:0000256" key="2">
    <source>
        <dbReference type="ARBA" id="ARBA00023136"/>
    </source>
</evidence>
<feature type="chain" id="PRO_5004128759" evidence="4">
    <location>
        <begin position="36"/>
        <end position="172"/>
    </location>
</feature>
<organism evidence="6 7">
    <name type="scientific">Thauera linaloolentis (strain DSM 12138 / JCM 21573 / CCUG 41526 / CIP 105981 / IAM 15112 / NBRC 102519 / 47Lol)</name>
    <dbReference type="NCBI Taxonomy" id="1123367"/>
    <lineage>
        <taxon>Bacteria</taxon>
        <taxon>Pseudomonadati</taxon>
        <taxon>Pseudomonadota</taxon>
        <taxon>Betaproteobacteria</taxon>
        <taxon>Rhodocyclales</taxon>
        <taxon>Zoogloeaceae</taxon>
        <taxon>Thauera</taxon>
    </lineage>
</organism>
<dbReference type="GO" id="GO:0009279">
    <property type="term" value="C:cell outer membrane"/>
    <property type="evidence" value="ECO:0007669"/>
    <property type="project" value="UniProtKB-SubCell"/>
</dbReference>
<proteinExistence type="predicted"/>
<evidence type="ECO:0000313" key="6">
    <source>
        <dbReference type="EMBL" id="ENO85359.1"/>
    </source>
</evidence>
<feature type="signal peptide" evidence="4">
    <location>
        <begin position="1"/>
        <end position="35"/>
    </location>
</feature>
<protein>
    <submittedName>
        <fullName evidence="6">OmpA/MotB domain-containing protein</fullName>
    </submittedName>
</protein>
<dbReference type="PANTHER" id="PTHR30329:SF17">
    <property type="entry name" value="LIPOPROTEIN YFIB-RELATED"/>
    <property type="match status" value="1"/>
</dbReference>
<keyword evidence="7" id="KW-1185">Reference proteome</keyword>
<name>N6YZN4_THAL4</name>
<sequence length="172" mass="18646">MTRSFHPGPLQFVRQCFLMLAAALLLGACQTQPPAARGLSEAQIATLIKAGFTETEDGWGLNLSGRILFATDTDQLTDEAAGIIEQVATALSIIEIDRVRVEGHTDNTGSPEYNQALSERRAEAVAREIARHGILDRNVVRRSFGNTRPIADNATPEGRAQNRRVAIIVPGD</sequence>
<evidence type="ECO:0000259" key="5">
    <source>
        <dbReference type="PROSITE" id="PS51123"/>
    </source>
</evidence>
<dbReference type="AlphaFoldDB" id="N6YZN4"/>
<accession>N6YZN4</accession>
<dbReference type="InterPro" id="IPR006690">
    <property type="entry name" value="OMPA-like_CS"/>
</dbReference>
<dbReference type="PRINTS" id="PR01021">
    <property type="entry name" value="OMPADOMAIN"/>
</dbReference>
<dbReference type="InterPro" id="IPR036737">
    <property type="entry name" value="OmpA-like_sf"/>
</dbReference>
<dbReference type="eggNOG" id="COG2885">
    <property type="taxonomic scope" value="Bacteria"/>
</dbReference>
<dbReference type="CDD" id="cd07185">
    <property type="entry name" value="OmpA_C-like"/>
    <property type="match status" value="1"/>
</dbReference>
<dbReference type="PANTHER" id="PTHR30329">
    <property type="entry name" value="STATOR ELEMENT OF FLAGELLAR MOTOR COMPLEX"/>
    <property type="match status" value="1"/>
</dbReference>
<dbReference type="PROSITE" id="PS51123">
    <property type="entry name" value="OMPA_2"/>
    <property type="match status" value="1"/>
</dbReference>
<dbReference type="PROSITE" id="PS51257">
    <property type="entry name" value="PROKAR_LIPOPROTEIN"/>
    <property type="match status" value="1"/>
</dbReference>